<organism evidence="1 2">
    <name type="scientific">Ectorhizobium quercum</name>
    <dbReference type="NCBI Taxonomy" id="2965071"/>
    <lineage>
        <taxon>Bacteria</taxon>
        <taxon>Pseudomonadati</taxon>
        <taxon>Pseudomonadota</taxon>
        <taxon>Alphaproteobacteria</taxon>
        <taxon>Hyphomicrobiales</taxon>
        <taxon>Rhizobiaceae</taxon>
        <taxon>Ectorhizobium</taxon>
    </lineage>
</organism>
<accession>A0AAE3SY33</accession>
<name>A0AAE3SY33_9HYPH</name>
<dbReference type="Proteomes" id="UP001208771">
    <property type="component" value="Unassembled WGS sequence"/>
</dbReference>
<dbReference type="RefSeq" id="WP_306412594.1">
    <property type="nucleotide sequence ID" value="NZ_JANFPI010000006.1"/>
</dbReference>
<evidence type="ECO:0000313" key="2">
    <source>
        <dbReference type="Proteomes" id="UP001208771"/>
    </source>
</evidence>
<gene>
    <name evidence="1" type="ORF">NOF55_18490</name>
</gene>
<proteinExistence type="predicted"/>
<protein>
    <submittedName>
        <fullName evidence="1">Uncharacterized protein</fullName>
    </submittedName>
</protein>
<dbReference type="AlphaFoldDB" id="A0AAE3SY33"/>
<keyword evidence="2" id="KW-1185">Reference proteome</keyword>
<comment type="caution">
    <text evidence="1">The sequence shown here is derived from an EMBL/GenBank/DDBJ whole genome shotgun (WGS) entry which is preliminary data.</text>
</comment>
<reference evidence="1" key="1">
    <citation type="submission" date="2022-07" db="EMBL/GenBank/DDBJ databases">
        <title>Ectorhizobium quercum gen.nov., sp. nov.</title>
        <authorList>
            <person name="Ma T."/>
            <person name="Li Y."/>
        </authorList>
    </citation>
    <scope>NUCLEOTIDE SEQUENCE</scope>
    <source>
        <strain evidence="1">BDR2-2</strain>
    </source>
</reference>
<sequence>MISKLSACPDMANRLHVDSSERMPRHRNQTGRAVAGCIGAPAGLFRIDMERRYPVGFGVRITFSTTVSADRNGGLPFTPPPAPGEALVLHSYKQLAALPFDA</sequence>
<evidence type="ECO:0000313" key="1">
    <source>
        <dbReference type="EMBL" id="MCX8999100.1"/>
    </source>
</evidence>
<dbReference type="EMBL" id="JANFPI010000006">
    <property type="protein sequence ID" value="MCX8999100.1"/>
    <property type="molecule type" value="Genomic_DNA"/>
</dbReference>